<dbReference type="PANTHER" id="PTHR40627:SF5">
    <property type="entry name" value="INDOLE PRENYLTRANSFERASE TDIB"/>
    <property type="match status" value="1"/>
</dbReference>
<dbReference type="GO" id="GO:0009820">
    <property type="term" value="P:alkaloid metabolic process"/>
    <property type="evidence" value="ECO:0007669"/>
    <property type="project" value="InterPro"/>
</dbReference>
<dbReference type="InterPro" id="IPR017795">
    <property type="entry name" value="ABBA_NscD-like"/>
</dbReference>
<protein>
    <recommendedName>
        <fullName evidence="4">Aromatic prenyltransferase</fullName>
    </recommendedName>
</protein>
<dbReference type="Proteomes" id="UP000054481">
    <property type="component" value="Unassembled WGS sequence"/>
</dbReference>
<sequence>MTVGAQTVPEMSDPADLEYWRRHCAPILKSLLKSTGSYSDEEQEAQLQLLSDHVLPNLGPRPSKAHTTSFITQSQSPFQPQVNFNLEGPRVRYCWEPLGPQGGSESDPFCVEAAKVIVPALIKALGLYSQWNDVVMEAFVPTLEEARKVRDMLPSWFAAQLPPGVEPPPVTRFPFNFVAFELKGSQAGIKTYWNPKTKELASGVSATDLTWDFLDKLKPALNPKSIAMVREFLAAREIPSAVELVGVDCCNEADLADARIKLYVHTRSNSFDTLRDYMTLGGRLQDERTLKGLELLHKIWHLLLQQPQAFDNDQFEAPFSDGNAFYQKLYFCFELRPSKELPEVKSYVPTWHYVRSDDETVQNYEEIFRACGQKWGNDGLYRRIFEDAFGPAKHDRKVPIHCDASFLYTEKRGLYQSLYYSPVLEEEN</sequence>
<dbReference type="Pfam" id="PF11991">
    <property type="entry name" value="Trp_DMAT"/>
    <property type="match status" value="1"/>
</dbReference>
<dbReference type="InterPro" id="IPR033964">
    <property type="entry name" value="ABBA"/>
</dbReference>
<dbReference type="NCBIfam" id="TIGR03429">
    <property type="entry name" value="arom_pren_DMATS"/>
    <property type="match status" value="1"/>
</dbReference>
<dbReference type="OrthoDB" id="5392033at2759"/>
<dbReference type="EMBL" id="KQ030539">
    <property type="protein sequence ID" value="KJZ72998.1"/>
    <property type="molecule type" value="Genomic_DNA"/>
</dbReference>
<evidence type="ECO:0000313" key="2">
    <source>
        <dbReference type="EMBL" id="KJZ72998.1"/>
    </source>
</evidence>
<keyword evidence="1" id="KW-0808">Transferase</keyword>
<gene>
    <name evidence="2" type="ORF">HIM_07570</name>
</gene>
<keyword evidence="3" id="KW-1185">Reference proteome</keyword>
<proteinExistence type="predicted"/>
<dbReference type="PANTHER" id="PTHR40627">
    <property type="entry name" value="INDOLE PRENYLTRANSFERASE TDIB-RELATED"/>
    <property type="match status" value="1"/>
</dbReference>
<evidence type="ECO:0008006" key="4">
    <source>
        <dbReference type="Google" id="ProtNLM"/>
    </source>
</evidence>
<reference evidence="2 3" key="1">
    <citation type="journal article" date="2014" name="Genome Biol. Evol.">
        <title>Comparative genomics and transcriptomics analyses reveal divergent lifestyle features of nematode endoparasitic fungus Hirsutella minnesotensis.</title>
        <authorList>
            <person name="Lai Y."/>
            <person name="Liu K."/>
            <person name="Zhang X."/>
            <person name="Zhang X."/>
            <person name="Li K."/>
            <person name="Wang N."/>
            <person name="Shu C."/>
            <person name="Wu Y."/>
            <person name="Wang C."/>
            <person name="Bushley K.E."/>
            <person name="Xiang M."/>
            <person name="Liu X."/>
        </authorList>
    </citation>
    <scope>NUCLEOTIDE SEQUENCE [LARGE SCALE GENOMIC DNA]</scope>
    <source>
        <strain evidence="2 3">3608</strain>
    </source>
</reference>
<evidence type="ECO:0000256" key="1">
    <source>
        <dbReference type="ARBA" id="ARBA00022679"/>
    </source>
</evidence>
<name>A0A0F7ZTF0_9HYPO</name>
<dbReference type="GO" id="GO:0016765">
    <property type="term" value="F:transferase activity, transferring alkyl or aryl (other than methyl) groups"/>
    <property type="evidence" value="ECO:0007669"/>
    <property type="project" value="InterPro"/>
</dbReference>
<dbReference type="CDD" id="cd13929">
    <property type="entry name" value="PT-DMATS_CymD"/>
    <property type="match status" value="1"/>
</dbReference>
<evidence type="ECO:0000313" key="3">
    <source>
        <dbReference type="Proteomes" id="UP000054481"/>
    </source>
</evidence>
<organism evidence="2 3">
    <name type="scientific">Hirsutella minnesotensis 3608</name>
    <dbReference type="NCBI Taxonomy" id="1043627"/>
    <lineage>
        <taxon>Eukaryota</taxon>
        <taxon>Fungi</taxon>
        <taxon>Dikarya</taxon>
        <taxon>Ascomycota</taxon>
        <taxon>Pezizomycotina</taxon>
        <taxon>Sordariomycetes</taxon>
        <taxon>Hypocreomycetidae</taxon>
        <taxon>Hypocreales</taxon>
        <taxon>Ophiocordycipitaceae</taxon>
        <taxon>Hirsutella</taxon>
    </lineage>
</organism>
<accession>A0A0F7ZTF0</accession>
<dbReference type="AlphaFoldDB" id="A0A0F7ZTF0"/>
<dbReference type="SFLD" id="SFLDS00036">
    <property type="entry name" value="Aromatic_Prenyltransferase"/>
    <property type="match status" value="1"/>
</dbReference>